<accession>A0A7M1WJ98</accession>
<dbReference type="EMBL" id="MT898272">
    <property type="protein sequence ID" value="QOS24587.1"/>
    <property type="molecule type" value="Genomic_DNA"/>
</dbReference>
<dbReference type="EMBL" id="MT898332">
    <property type="protein sequence ID" value="QOS26818.1"/>
    <property type="molecule type" value="Genomic_DNA"/>
</dbReference>
<evidence type="ECO:0000313" key="2">
    <source>
        <dbReference type="EMBL" id="QOS20122.1"/>
    </source>
</evidence>
<proteinExistence type="predicted"/>
<dbReference type="EMBL" id="MT898151">
    <property type="protein sequence ID" value="QOS20122.1"/>
    <property type="molecule type" value="Genomic_DNA"/>
</dbReference>
<evidence type="ECO:0000313" key="5">
    <source>
        <dbReference type="EMBL" id="QOS27244.1"/>
    </source>
</evidence>
<sequence>MLLCEMKYKLHYFSLKNPKVKGGVSPPFYINIYQIPLVSITNPVLIAQLLNSL</sequence>
<name>A0A7M1WJ98_VIBPH</name>
<dbReference type="AlphaFoldDB" id="A0A7M1WJ98"/>
<dbReference type="EMBL" id="MT898343">
    <property type="protein sequence ID" value="QOS27244.1"/>
    <property type="molecule type" value="Genomic_DNA"/>
</dbReference>
<dbReference type="EMBL" id="MT898142">
    <property type="protein sequence ID" value="QOS19804.1"/>
    <property type="molecule type" value="Genomic_DNA"/>
</dbReference>
<gene>
    <name evidence="4" type="ORF">VP231_00030</name>
    <name evidence="1" type="ORF">VP353_00030</name>
    <name evidence="2" type="ORF">VP42_00030</name>
    <name evidence="5" type="ORF">VP43_00030</name>
    <name evidence="3" type="ORF">VP51_00030</name>
</gene>
<reference evidence="4" key="1">
    <citation type="submission" date="2020-08" db="EMBL/GenBank/DDBJ databases">
        <title>Genetic structure, function and evolution of capsule biosynthesis loci in Vibrio parahaemolyticus.</title>
        <authorList>
            <person name="Li L."/>
            <person name="Bian S."/>
        </authorList>
    </citation>
    <scope>NUCLEOTIDE SEQUENCE</scope>
    <source>
        <strain evidence="4">VP231</strain>
        <strain evidence="1">VP353</strain>
        <strain evidence="2">VP42</strain>
        <strain evidence="5">VP43</strain>
        <strain evidence="3">VP51</strain>
    </source>
</reference>
<evidence type="ECO:0000313" key="1">
    <source>
        <dbReference type="EMBL" id="QOS19804.1"/>
    </source>
</evidence>
<evidence type="ECO:0000313" key="3">
    <source>
        <dbReference type="EMBL" id="QOS24587.1"/>
    </source>
</evidence>
<protein>
    <submittedName>
        <fullName evidence="4">Uncharacterized protein</fullName>
    </submittedName>
</protein>
<organism evidence="4">
    <name type="scientific">Vibrio parahaemolyticus</name>
    <dbReference type="NCBI Taxonomy" id="670"/>
    <lineage>
        <taxon>Bacteria</taxon>
        <taxon>Pseudomonadati</taxon>
        <taxon>Pseudomonadota</taxon>
        <taxon>Gammaproteobacteria</taxon>
        <taxon>Vibrionales</taxon>
        <taxon>Vibrionaceae</taxon>
        <taxon>Vibrio</taxon>
    </lineage>
</organism>
<evidence type="ECO:0000313" key="4">
    <source>
        <dbReference type="EMBL" id="QOS26818.1"/>
    </source>
</evidence>